<dbReference type="Proteomes" id="UP000814003">
    <property type="component" value="Unassembled WGS sequence"/>
</dbReference>
<evidence type="ECO:0000313" key="1">
    <source>
        <dbReference type="EMBL" id="MCF5110429.1"/>
    </source>
</evidence>
<proteinExistence type="predicted"/>
<protein>
    <submittedName>
        <fullName evidence="1">Uncharacterized protein</fullName>
    </submittedName>
</protein>
<name>A0ABS9FDL1_9PSED</name>
<dbReference type="EMBL" id="WKED01000083">
    <property type="protein sequence ID" value="MCF5110429.1"/>
    <property type="molecule type" value="Genomic_DNA"/>
</dbReference>
<evidence type="ECO:0000313" key="2">
    <source>
        <dbReference type="Proteomes" id="UP000814003"/>
    </source>
</evidence>
<accession>A0ABS9FDL1</accession>
<reference evidence="1 2" key="1">
    <citation type="submission" date="2019-11" db="EMBL/GenBank/DDBJ databases">
        <title>Epiphytic Pseudomonas syringae from cherry orchards.</title>
        <authorList>
            <person name="Hulin M.T."/>
        </authorList>
    </citation>
    <scope>NUCLEOTIDE SEQUENCE [LARGE SCALE GENOMIC DNA]</scope>
    <source>
        <strain evidence="1 2">PA-6-5B</strain>
    </source>
</reference>
<comment type="caution">
    <text evidence="1">The sequence shown here is derived from an EMBL/GenBank/DDBJ whole genome shotgun (WGS) entry which is preliminary data.</text>
</comment>
<organism evidence="1 2">
    <name type="scientific">Pseudomonas gessardii</name>
    <dbReference type="NCBI Taxonomy" id="78544"/>
    <lineage>
        <taxon>Bacteria</taxon>
        <taxon>Pseudomonadati</taxon>
        <taxon>Pseudomonadota</taxon>
        <taxon>Gammaproteobacteria</taxon>
        <taxon>Pseudomonadales</taxon>
        <taxon>Pseudomonadaceae</taxon>
        <taxon>Pseudomonas</taxon>
    </lineage>
</organism>
<gene>
    <name evidence="1" type="ORF">GIW56_26855</name>
</gene>
<dbReference type="RefSeq" id="WP_236310174.1">
    <property type="nucleotide sequence ID" value="NZ_WKED01000083.1"/>
</dbReference>
<keyword evidence="2" id="KW-1185">Reference proteome</keyword>
<sequence>MTDLAKANICDHDVVEIIEMLQQWHANRLEKLQMIVQVPSDTELVLRGKNGQQISLTGEERKGFKAGCATALELFGKFPLTMTKVASDDTDAGQE</sequence>